<dbReference type="AlphaFoldDB" id="A0A543FUJ8"/>
<reference evidence="2 3" key="1">
    <citation type="submission" date="2019-06" db="EMBL/GenBank/DDBJ databases">
        <title>Sequencing the genomes of 1000 actinobacteria strains.</title>
        <authorList>
            <person name="Klenk H.-P."/>
        </authorList>
    </citation>
    <scope>NUCLEOTIDE SEQUENCE [LARGE SCALE GENOMIC DNA]</scope>
    <source>
        <strain evidence="2 3">DSM 45511</strain>
    </source>
</reference>
<sequence length="72" mass="7916">MRSGGKRRITRKNAPVAAQIPDSESPLPWRNQPSDGVNHVADANGQPVYDGPDAAEMFRLYDVEAQAERPGR</sequence>
<feature type="compositionally biased region" description="Basic residues" evidence="1">
    <location>
        <begin position="1"/>
        <end position="11"/>
    </location>
</feature>
<comment type="caution">
    <text evidence="2">The sequence shown here is derived from an EMBL/GenBank/DDBJ whole genome shotgun (WGS) entry which is preliminary data.</text>
</comment>
<feature type="region of interest" description="Disordered" evidence="1">
    <location>
        <begin position="1"/>
        <end position="47"/>
    </location>
</feature>
<dbReference type="Proteomes" id="UP000319818">
    <property type="component" value="Unassembled WGS sequence"/>
</dbReference>
<accession>A0A543FUJ8</accession>
<evidence type="ECO:0000313" key="3">
    <source>
        <dbReference type="Proteomes" id="UP000319818"/>
    </source>
</evidence>
<evidence type="ECO:0000256" key="1">
    <source>
        <dbReference type="SAM" id="MobiDB-lite"/>
    </source>
</evidence>
<gene>
    <name evidence="2" type="ORF">FB388_4730</name>
</gene>
<name>A0A543FUJ8_9PSEU</name>
<keyword evidence="3" id="KW-1185">Reference proteome</keyword>
<organism evidence="2 3">
    <name type="scientific">Pseudonocardia cypriaca</name>
    <dbReference type="NCBI Taxonomy" id="882449"/>
    <lineage>
        <taxon>Bacteria</taxon>
        <taxon>Bacillati</taxon>
        <taxon>Actinomycetota</taxon>
        <taxon>Actinomycetes</taxon>
        <taxon>Pseudonocardiales</taxon>
        <taxon>Pseudonocardiaceae</taxon>
        <taxon>Pseudonocardia</taxon>
    </lineage>
</organism>
<evidence type="ECO:0000313" key="2">
    <source>
        <dbReference type="EMBL" id="TQM37515.1"/>
    </source>
</evidence>
<proteinExistence type="predicted"/>
<dbReference type="EMBL" id="VFPH01000002">
    <property type="protein sequence ID" value="TQM37515.1"/>
    <property type="molecule type" value="Genomic_DNA"/>
</dbReference>
<protein>
    <submittedName>
        <fullName evidence="2">Uncharacterized protein</fullName>
    </submittedName>
</protein>